<feature type="signal peptide" evidence="2">
    <location>
        <begin position="1"/>
        <end position="23"/>
    </location>
</feature>
<evidence type="ECO:0000313" key="4">
    <source>
        <dbReference type="EMBL" id="EGG45330.1"/>
    </source>
</evidence>
<feature type="region of interest" description="Disordered" evidence="1">
    <location>
        <begin position="25"/>
        <end position="101"/>
    </location>
</feature>
<dbReference type="eggNOG" id="COG3212">
    <property type="taxonomic scope" value="Bacteria"/>
</dbReference>
<keyword evidence="5" id="KW-1185">Reference proteome</keyword>
<organism evidence="4 5">
    <name type="scientific">Streptomyces griseoaurantiacus M045</name>
    <dbReference type="NCBI Taxonomy" id="996637"/>
    <lineage>
        <taxon>Bacteria</taxon>
        <taxon>Bacillati</taxon>
        <taxon>Actinomycetota</taxon>
        <taxon>Actinomycetes</taxon>
        <taxon>Kitasatosporales</taxon>
        <taxon>Streptomycetaceae</taxon>
        <taxon>Streptomyces</taxon>
        <taxon>Streptomyces aurantiacus group</taxon>
    </lineage>
</organism>
<gene>
    <name evidence="4" type="ORF">SGM_4658</name>
</gene>
<keyword evidence="2" id="KW-0732">Signal</keyword>
<feature type="domain" description="PepSY" evidence="3">
    <location>
        <begin position="103"/>
        <end position="157"/>
    </location>
</feature>
<dbReference type="Pfam" id="PF03413">
    <property type="entry name" value="PepSY"/>
    <property type="match status" value="1"/>
</dbReference>
<dbReference type="RefSeq" id="WP_006142486.1">
    <property type="nucleotide sequence ID" value="NZ_AEYX01000041.1"/>
</dbReference>
<dbReference type="Proteomes" id="UP000003022">
    <property type="component" value="Unassembled WGS sequence"/>
</dbReference>
<dbReference type="STRING" id="996637.SGM_4658"/>
<comment type="caution">
    <text evidence="4">The sequence shown here is derived from an EMBL/GenBank/DDBJ whole genome shotgun (WGS) entry which is preliminary data.</text>
</comment>
<accession>F3NNE4</accession>
<dbReference type="InterPro" id="IPR025711">
    <property type="entry name" value="PepSY"/>
</dbReference>
<dbReference type="Gene3D" id="3.10.450.40">
    <property type="match status" value="1"/>
</dbReference>
<reference evidence="4 5" key="1">
    <citation type="journal article" date="2011" name="J. Bacteriol.">
        <title>Draft genome sequence of the marine bacterium Streptomyces griseoaurantiacus M045, which produces novel manumycin-type antibiotics with a pABA core component.</title>
        <authorList>
            <person name="Li F."/>
            <person name="Jiang P."/>
            <person name="Zheng H."/>
            <person name="Wang S."/>
            <person name="Zhao G."/>
            <person name="Qin S."/>
            <person name="Liu Z."/>
        </authorList>
    </citation>
    <scope>NUCLEOTIDE SEQUENCE [LARGE SCALE GENOMIC DNA]</scope>
    <source>
        <strain evidence="4 5">M045</strain>
    </source>
</reference>
<dbReference type="EMBL" id="AEYX01000041">
    <property type="protein sequence ID" value="EGG45330.1"/>
    <property type="molecule type" value="Genomic_DNA"/>
</dbReference>
<evidence type="ECO:0000256" key="2">
    <source>
        <dbReference type="SAM" id="SignalP"/>
    </source>
</evidence>
<feature type="compositionally biased region" description="Basic and acidic residues" evidence="1">
    <location>
        <begin position="61"/>
        <end position="90"/>
    </location>
</feature>
<evidence type="ECO:0000313" key="5">
    <source>
        <dbReference type="Proteomes" id="UP000003022"/>
    </source>
</evidence>
<proteinExistence type="predicted"/>
<protein>
    <submittedName>
        <fullName evidence="4">Putative Asp-rich hydrophilic protein</fullName>
    </submittedName>
</protein>
<sequence length="232" mass="23892">MKRNIVLAVVAAAVLAGGGTATALAVADDDGPGADDRVASAGRSGQDRADDAADDRDDHDDDRGDGRHHDRHHDGRDDDGRDGRDGRDDDGREDDSAAASSAKVTAAEAIAAALRHTPGSVVSAELDDAVWSVEVLSSDDSWRDVRVDPGTGEVRGVRAEHEDVEDLAEARAALKGASTSAEEAARAAAAKGTVTSVELDERGWEAETLTSGGGERDWTVGLRGAGVTAGHP</sequence>
<dbReference type="AlphaFoldDB" id="F3NNE4"/>
<feature type="chain" id="PRO_5039460278" evidence="2">
    <location>
        <begin position="24"/>
        <end position="232"/>
    </location>
</feature>
<evidence type="ECO:0000259" key="3">
    <source>
        <dbReference type="Pfam" id="PF03413"/>
    </source>
</evidence>
<feature type="region of interest" description="Disordered" evidence="1">
    <location>
        <begin position="191"/>
        <end position="232"/>
    </location>
</feature>
<evidence type="ECO:0000256" key="1">
    <source>
        <dbReference type="SAM" id="MobiDB-lite"/>
    </source>
</evidence>
<name>F3NNE4_9ACTN</name>